<sequence length="222" mass="24863">MGLDIAARFSITKLVRIVGSDSVDKSEVRVHKLGSNSWKRIKFIPYNFFTYGGVIGVLVNGALHWIASRHVEGSEASKVIVSFDIGDEIFHELPLPNGLDDKMEINVGVLGGGLCLLGNLYKVCVDVWVMKDYGVIESWTKLFTIPHHRTCIHYLRPIQSFKYGEILFEVRLLKKGNIALVSYDPNRDEIVKILKIRGCPGSFSKEAYVGSLVSLKSGKYMQ</sequence>
<keyword evidence="3" id="KW-1185">Reference proteome</keyword>
<comment type="caution">
    <text evidence="2">The sequence shown here is derived from an EMBL/GenBank/DDBJ whole genome shotgun (WGS) entry which is preliminary data.</text>
</comment>
<evidence type="ECO:0000259" key="1">
    <source>
        <dbReference type="Pfam" id="PF07734"/>
    </source>
</evidence>
<organism evidence="2 3">
    <name type="scientific">Macleaya cordata</name>
    <name type="common">Five-seeded plume-poppy</name>
    <name type="synonym">Bocconia cordata</name>
    <dbReference type="NCBI Taxonomy" id="56857"/>
    <lineage>
        <taxon>Eukaryota</taxon>
        <taxon>Viridiplantae</taxon>
        <taxon>Streptophyta</taxon>
        <taxon>Embryophyta</taxon>
        <taxon>Tracheophyta</taxon>
        <taxon>Spermatophyta</taxon>
        <taxon>Magnoliopsida</taxon>
        <taxon>Ranunculales</taxon>
        <taxon>Papaveraceae</taxon>
        <taxon>Papaveroideae</taxon>
        <taxon>Macleaya</taxon>
    </lineage>
</organism>
<gene>
    <name evidence="2" type="ORF">BVC80_8909g12</name>
</gene>
<dbReference type="AlphaFoldDB" id="A0A200RDP8"/>
<evidence type="ECO:0000313" key="2">
    <source>
        <dbReference type="EMBL" id="OVA20844.1"/>
    </source>
</evidence>
<dbReference type="Pfam" id="PF07734">
    <property type="entry name" value="FBA_1"/>
    <property type="match status" value="1"/>
</dbReference>
<dbReference type="Proteomes" id="UP000195402">
    <property type="component" value="Unassembled WGS sequence"/>
</dbReference>
<reference evidence="2 3" key="1">
    <citation type="journal article" date="2017" name="Mol. Plant">
        <title>The Genome of Medicinal Plant Macleaya cordata Provides New Insights into Benzylisoquinoline Alkaloids Metabolism.</title>
        <authorList>
            <person name="Liu X."/>
            <person name="Liu Y."/>
            <person name="Huang P."/>
            <person name="Ma Y."/>
            <person name="Qing Z."/>
            <person name="Tang Q."/>
            <person name="Cao H."/>
            <person name="Cheng P."/>
            <person name="Zheng Y."/>
            <person name="Yuan Z."/>
            <person name="Zhou Y."/>
            <person name="Liu J."/>
            <person name="Tang Z."/>
            <person name="Zhuo Y."/>
            <person name="Zhang Y."/>
            <person name="Yu L."/>
            <person name="Huang J."/>
            <person name="Yang P."/>
            <person name="Peng Q."/>
            <person name="Zhang J."/>
            <person name="Jiang W."/>
            <person name="Zhang Z."/>
            <person name="Lin K."/>
            <person name="Ro D.K."/>
            <person name="Chen X."/>
            <person name="Xiong X."/>
            <person name="Shang Y."/>
            <person name="Huang S."/>
            <person name="Zeng J."/>
        </authorList>
    </citation>
    <scope>NUCLEOTIDE SEQUENCE [LARGE SCALE GENOMIC DNA]</scope>
    <source>
        <strain evidence="3">cv. BLH2017</strain>
        <tissue evidence="2">Root</tissue>
    </source>
</reference>
<dbReference type="PANTHER" id="PTHR31672:SF13">
    <property type="entry name" value="F-BOX PROTEIN CPR30-LIKE"/>
    <property type="match status" value="1"/>
</dbReference>
<dbReference type="PANTHER" id="PTHR31672">
    <property type="entry name" value="BNACNNG10540D PROTEIN"/>
    <property type="match status" value="1"/>
</dbReference>
<dbReference type="InterPro" id="IPR017451">
    <property type="entry name" value="F-box-assoc_interact_dom"/>
</dbReference>
<accession>A0A200RDP8</accession>
<dbReference type="InterPro" id="IPR050796">
    <property type="entry name" value="SCF_F-box_component"/>
</dbReference>
<dbReference type="OMA" id="RTCIHYL"/>
<proteinExistence type="predicted"/>
<evidence type="ECO:0000313" key="3">
    <source>
        <dbReference type="Proteomes" id="UP000195402"/>
    </source>
</evidence>
<feature type="domain" description="F-box associated beta-propeller type 1" evidence="1">
    <location>
        <begin position="13"/>
        <end position="165"/>
    </location>
</feature>
<dbReference type="NCBIfam" id="TIGR01640">
    <property type="entry name" value="F_box_assoc_1"/>
    <property type="match status" value="1"/>
</dbReference>
<dbReference type="InParanoid" id="A0A200RDP8"/>
<dbReference type="InterPro" id="IPR006527">
    <property type="entry name" value="F-box-assoc_dom_typ1"/>
</dbReference>
<name>A0A200RDP8_MACCD</name>
<dbReference type="OrthoDB" id="5314306at2759"/>
<dbReference type="EMBL" id="MVGT01000037">
    <property type="protein sequence ID" value="OVA20844.1"/>
    <property type="molecule type" value="Genomic_DNA"/>
</dbReference>
<protein>
    <submittedName>
        <fullName evidence="2">F-box associated domain</fullName>
    </submittedName>
</protein>